<dbReference type="InterPro" id="IPR018124">
    <property type="entry name" value="Calret/calnex_CS"/>
</dbReference>
<feature type="region of interest" description="Disordered" evidence="9">
    <location>
        <begin position="1"/>
        <end position="160"/>
    </location>
</feature>
<dbReference type="InterPro" id="IPR013860">
    <property type="entry name" value="AreA_GATA"/>
</dbReference>
<keyword evidence="8" id="KW-1015">Disulfide bond</keyword>
<dbReference type="FunFam" id="2.10.250.10:FF:000001">
    <property type="entry name" value="Calnexin homolog"/>
    <property type="match status" value="1"/>
</dbReference>
<feature type="compositionally biased region" description="Low complexity" evidence="9">
    <location>
        <begin position="415"/>
        <end position="425"/>
    </location>
</feature>
<gene>
    <name evidence="12" type="ORF">PTTW11_09062</name>
</gene>
<feature type="compositionally biased region" description="Polar residues" evidence="9">
    <location>
        <begin position="111"/>
        <end position="122"/>
    </location>
</feature>
<feature type="compositionally biased region" description="Low complexity" evidence="9">
    <location>
        <begin position="91"/>
        <end position="101"/>
    </location>
</feature>
<feature type="compositionally biased region" description="Low complexity" evidence="9">
    <location>
        <begin position="37"/>
        <end position="64"/>
    </location>
</feature>
<keyword evidence="6 10" id="KW-0472">Membrane</keyword>
<comment type="similarity">
    <text evidence="2">Belongs to the calreticulin family.</text>
</comment>
<dbReference type="PROSITE" id="PS00804">
    <property type="entry name" value="CALRETICULIN_2"/>
    <property type="match status" value="1"/>
</dbReference>
<dbReference type="SUPFAM" id="SSF63887">
    <property type="entry name" value="P-domain of calnexin/calreticulin"/>
    <property type="match status" value="1"/>
</dbReference>
<dbReference type="PANTHER" id="PTHR11073">
    <property type="entry name" value="CALRETICULIN AND CALNEXIN"/>
    <property type="match status" value="1"/>
</dbReference>
<feature type="compositionally biased region" description="Acidic residues" evidence="9">
    <location>
        <begin position="916"/>
        <end position="928"/>
    </location>
</feature>
<dbReference type="InterPro" id="IPR009033">
    <property type="entry name" value="Calreticulin/calnexin_P_dom_sf"/>
</dbReference>
<feature type="compositionally biased region" description="Basic and acidic residues" evidence="9">
    <location>
        <begin position="892"/>
        <end position="915"/>
    </location>
</feature>
<dbReference type="PRINTS" id="PR00626">
    <property type="entry name" value="CALRETICULIN"/>
</dbReference>
<evidence type="ECO:0000256" key="6">
    <source>
        <dbReference type="ARBA" id="ARBA00023136"/>
    </source>
</evidence>
<reference evidence="12" key="1">
    <citation type="submission" date="2021-02" db="EMBL/GenBank/DDBJ databases">
        <authorList>
            <person name="Syme A R."/>
            <person name="Syme A R."/>
            <person name="Moolhuijzen P."/>
        </authorList>
    </citation>
    <scope>NUCLEOTIDE SEQUENCE</scope>
    <source>
        <strain evidence="12">W1-1</strain>
    </source>
</reference>
<feature type="compositionally biased region" description="Basic and acidic residues" evidence="9">
    <location>
        <begin position="1072"/>
        <end position="1088"/>
    </location>
</feature>
<evidence type="ECO:0000256" key="5">
    <source>
        <dbReference type="ARBA" id="ARBA00022989"/>
    </source>
</evidence>
<feature type="region of interest" description="Disordered" evidence="9">
    <location>
        <begin position="876"/>
        <end position="973"/>
    </location>
</feature>
<dbReference type="GO" id="GO:0051082">
    <property type="term" value="F:unfolded protein binding"/>
    <property type="evidence" value="ECO:0007669"/>
    <property type="project" value="InterPro"/>
</dbReference>
<evidence type="ECO:0000256" key="7">
    <source>
        <dbReference type="ARBA" id="ARBA00023186"/>
    </source>
</evidence>
<feature type="region of interest" description="Disordered" evidence="9">
    <location>
        <begin position="377"/>
        <end position="481"/>
    </location>
</feature>
<feature type="domain" description="Nitrogen regulatory protein areA GATA-like" evidence="11">
    <location>
        <begin position="180"/>
        <end position="207"/>
    </location>
</feature>
<dbReference type="GO" id="GO:0006457">
    <property type="term" value="P:protein folding"/>
    <property type="evidence" value="ECO:0007669"/>
    <property type="project" value="InterPro"/>
</dbReference>
<dbReference type="InterPro" id="IPR001580">
    <property type="entry name" value="Calret/calnex"/>
</dbReference>
<keyword evidence="5 10" id="KW-1133">Transmembrane helix</keyword>
<dbReference type="AlphaFoldDB" id="A0A6S6WAZ9"/>
<evidence type="ECO:0000256" key="1">
    <source>
        <dbReference type="ARBA" id="ARBA00004115"/>
    </source>
</evidence>
<dbReference type="Pfam" id="PF00262">
    <property type="entry name" value="Calreticulin"/>
    <property type="match status" value="1"/>
</dbReference>
<evidence type="ECO:0000256" key="10">
    <source>
        <dbReference type="SAM" id="Phobius"/>
    </source>
</evidence>
<dbReference type="Pfam" id="PF08550">
    <property type="entry name" value="GATA_AreA"/>
    <property type="match status" value="1"/>
</dbReference>
<dbReference type="SUPFAM" id="SSF49899">
    <property type="entry name" value="Concanavalin A-like lectins/glucanases"/>
    <property type="match status" value="2"/>
</dbReference>
<feature type="compositionally biased region" description="Acidic residues" evidence="9">
    <location>
        <begin position="951"/>
        <end position="962"/>
    </location>
</feature>
<dbReference type="Gene3D" id="2.60.120.200">
    <property type="match status" value="1"/>
</dbReference>
<evidence type="ECO:0000313" key="12">
    <source>
        <dbReference type="EMBL" id="CAE7202604.1"/>
    </source>
</evidence>
<dbReference type="GO" id="GO:0036503">
    <property type="term" value="P:ERAD pathway"/>
    <property type="evidence" value="ECO:0007669"/>
    <property type="project" value="TreeGrafter"/>
</dbReference>
<evidence type="ECO:0000256" key="9">
    <source>
        <dbReference type="SAM" id="MobiDB-lite"/>
    </source>
</evidence>
<dbReference type="PROSITE" id="PS00805">
    <property type="entry name" value="CALRETICULIN_REPEAT"/>
    <property type="match status" value="1"/>
</dbReference>
<evidence type="ECO:0000256" key="2">
    <source>
        <dbReference type="ARBA" id="ARBA00010983"/>
    </source>
</evidence>
<dbReference type="GO" id="GO:0005789">
    <property type="term" value="C:endoplasmic reticulum membrane"/>
    <property type="evidence" value="ECO:0007669"/>
    <property type="project" value="UniProtKB-SubCell"/>
</dbReference>
<dbReference type="Gene3D" id="2.10.250.10">
    <property type="entry name" value="Calreticulin/calnexin, P domain"/>
    <property type="match status" value="1"/>
</dbReference>
<keyword evidence="3 10" id="KW-0812">Transmembrane</keyword>
<evidence type="ECO:0000259" key="11">
    <source>
        <dbReference type="Pfam" id="PF08550"/>
    </source>
</evidence>
<dbReference type="FunFam" id="2.60.120.200:FF:000011">
    <property type="entry name" value="Probable calnexin"/>
    <property type="match status" value="1"/>
</dbReference>
<keyword evidence="4" id="KW-0256">Endoplasmic reticulum</keyword>
<feature type="compositionally biased region" description="Low complexity" evidence="9">
    <location>
        <begin position="517"/>
        <end position="526"/>
    </location>
</feature>
<accession>A0A6S6WAZ9</accession>
<feature type="compositionally biased region" description="Polar residues" evidence="9">
    <location>
        <begin position="14"/>
        <end position="23"/>
    </location>
</feature>
<dbReference type="PANTHER" id="PTHR11073:SF1">
    <property type="entry name" value="CALNEXIN 14D-RELATED"/>
    <property type="match status" value="1"/>
</dbReference>
<protein>
    <submittedName>
        <fullName evidence="12">Calreticulin</fullName>
    </submittedName>
</protein>
<evidence type="ECO:0000256" key="8">
    <source>
        <dbReference type="PIRSR" id="PIRSR601580-3"/>
    </source>
</evidence>
<dbReference type="PROSITE" id="PS00803">
    <property type="entry name" value="CALRETICULIN_1"/>
    <property type="match status" value="1"/>
</dbReference>
<dbReference type="EMBL" id="HG992984">
    <property type="protein sequence ID" value="CAE7202604.1"/>
    <property type="molecule type" value="Genomic_DNA"/>
</dbReference>
<dbReference type="InterPro" id="IPR013320">
    <property type="entry name" value="ConA-like_dom_sf"/>
</dbReference>
<feature type="compositionally biased region" description="Polar residues" evidence="9">
    <location>
        <begin position="466"/>
        <end position="480"/>
    </location>
</feature>
<feature type="disulfide bond" evidence="8">
    <location>
        <begin position="777"/>
        <end position="811"/>
    </location>
</feature>
<evidence type="ECO:0000256" key="4">
    <source>
        <dbReference type="ARBA" id="ARBA00022824"/>
    </source>
</evidence>
<comment type="subcellular location">
    <subcellularLocation>
        <location evidence="1">Endoplasmic reticulum membrane</location>
        <topology evidence="1">Single-pass type I membrane protein</topology>
    </subcellularLocation>
</comment>
<keyword evidence="7" id="KW-0143">Chaperone</keyword>
<feature type="region of interest" description="Disordered" evidence="9">
    <location>
        <begin position="1072"/>
        <end position="1093"/>
    </location>
</feature>
<sequence length="1202" mass="132439">MTAMLSLPRDNAPFQRSPSSSSLAYDAYSPLRKNQYSLPDLRSPSLSSSRTSSVYSTSASSLSLDKSDESSSEDDGLSFPNYSSARQYKKSGSGSSSSSSNGGVGGVTPINLGSLNTASTTMRPGALPSPSPTDVLSADTPMTTPDPLPISEDDTAVRKEPSHHVDYLSYEWREEDIWSSWRHIVEHRSVYGERSRLENASWRTWAKAQFKLKTVSPETLNWLKDVDVTWLYGPMQPASNRFCSQQNSEPASRLSKTNSFVNGVKKPILKKRSMSEAMLQKSLSSSSLVQQAAESVQAQQTTGVTLDMRRSRPIIGRATPDYPTPSTLPRGLLWEGTDYFSSKSTSGLQTPDHGEKRHIRFDDKVEQCIAVECKDADDEEDDCNHNPWAKYQENDSSSDEGVVMMKRSRRKKSISRTASTASISTDNKTIAKLPSTTLKYKTDAPDEPDTQQSHSLGFFKPRGLSPSPSSETLKPSNPSRNFLLAEDDEESGEYFDPASAYGAKRPSTPTASDPYSLRRSASSASLEGGGFRRTPSGMFMPFTEDDEDPLPPTLLGRVVDTRMAFAACNIYMVRVGSTEKLPQLSLGHATLVSMATVLSAYLGMKAKQARREPSSANSHFYFNSVPILLLSLGKQASTMRFAIGATVALAAAVVRADDASVPEAESPAASTVAKPTFTPTKLKAPFLEQFTDDWESRWKPSHAKKDVKSDDEEWAYIGTWAVEEPTVLKGMEGDKGLVIKDKAAHHAISAKFPKAINNKDNTLVVQYEVKLQDGLECGGAYMKLLQDNKALHAEEFSNASPYIIMFGPDKCGATNKVHFIFRHKNPKTGEYEEKHLNSPPMARIVKTSTLYTLIVKPDQNFEIKIDGESIRNGTLLEDFTPSVNPPEEIDDPNDKKPEDWVDEARIPDPDAKKPEDWDDDAPFEIVDEEATKPEDWLEDEPTTIPDPEAEKPEDWDDEEDGDWIPPTVPNPKCDEVSGCGEWKPPMKKNPKFQGKWAAPYIDNPAYKGEWAPRKIANPDYFEDKTPANFEPIGAIGFELWTMQNDILFDNIYIGHSVEEAEKLKAETFDPKHAAEKAEEEATKPKPADTPKSPGDLVFKDDPVLYVQEKIKLFVEIAKRDPLEAVKFVPEVAGGVGVILVTIFAILASVLLGSGAAPSKEQVKAQARKAKDSAVKAKDKAAEAVATGSEKAQAEVNKRTNKS</sequence>
<organism evidence="12 13">
    <name type="scientific">Pyrenophora teres f. teres</name>
    <dbReference type="NCBI Taxonomy" id="97479"/>
    <lineage>
        <taxon>Eukaryota</taxon>
        <taxon>Fungi</taxon>
        <taxon>Dikarya</taxon>
        <taxon>Ascomycota</taxon>
        <taxon>Pezizomycotina</taxon>
        <taxon>Dothideomycetes</taxon>
        <taxon>Pleosporomycetidae</taxon>
        <taxon>Pleosporales</taxon>
        <taxon>Pleosporineae</taxon>
        <taxon>Pleosporaceae</taxon>
        <taxon>Pyrenophora</taxon>
    </lineage>
</organism>
<dbReference type="Proteomes" id="UP000472372">
    <property type="component" value="Chromosome 8"/>
</dbReference>
<evidence type="ECO:0000256" key="3">
    <source>
        <dbReference type="ARBA" id="ARBA00022692"/>
    </source>
</evidence>
<feature type="region of interest" description="Disordered" evidence="9">
    <location>
        <begin position="493"/>
        <end position="536"/>
    </location>
</feature>
<name>A0A6S6WAZ9_9PLEO</name>
<dbReference type="GO" id="GO:0005509">
    <property type="term" value="F:calcium ion binding"/>
    <property type="evidence" value="ECO:0007669"/>
    <property type="project" value="InterPro"/>
</dbReference>
<evidence type="ECO:0000313" key="13">
    <source>
        <dbReference type="Proteomes" id="UP000472372"/>
    </source>
</evidence>
<feature type="transmembrane region" description="Helical" evidence="10">
    <location>
        <begin position="1131"/>
        <end position="1151"/>
    </location>
</feature>
<proteinExistence type="inferred from homology"/>